<protein>
    <submittedName>
        <fullName evidence="6">Transcriptional regulator, AraC family</fullName>
    </submittedName>
</protein>
<evidence type="ECO:0000259" key="5">
    <source>
        <dbReference type="PROSITE" id="PS01124"/>
    </source>
</evidence>
<sequence length="327" mass="36735">MNRCIDRRTNRLVNRRIDHHKPPRASPHFHPGYPRILSPAARPYNRPHRRSSRSIDALRKMTMPVPPTDSPTSLDSLLPLYPADATLSGMLAHFTLLEPIFDAMPDVVFFVKDAHARYALVNRTLASRCGQKDKQALLGKTAEDVFPRRFGRIYTAQDKAVIDVGNQMVDQLELHLYAGRQPGWCLTCKQPLRDAAGRVVGLAGISRDLRADEGSHPAYSRLAAVVQYIQDNYVQPLNLKQLAAMADMSVAQLERYFHKVFHLTPRQVLLKTRLDAATALLMSHDKVTDVAALCGYTDHSAFTRQFKATVGVTPSEYRTLLHGHVRG</sequence>
<accession>A0A1I3E7U3</accession>
<dbReference type="PANTHER" id="PTHR46796:SF13">
    <property type="entry name" value="HTH-TYPE TRANSCRIPTIONAL ACTIVATOR RHAS"/>
    <property type="match status" value="1"/>
</dbReference>
<reference evidence="6 7" key="1">
    <citation type="submission" date="2016-10" db="EMBL/GenBank/DDBJ databases">
        <authorList>
            <person name="de Groot N.N."/>
        </authorList>
    </citation>
    <scope>NUCLEOTIDE SEQUENCE [LARGE SCALE GENOMIC DNA]</scope>
    <source>
        <strain evidence="6 7">LMG 23650</strain>
    </source>
</reference>
<dbReference type="Pfam" id="PF12833">
    <property type="entry name" value="HTH_18"/>
    <property type="match status" value="1"/>
</dbReference>
<keyword evidence="7" id="KW-1185">Reference proteome</keyword>
<dbReference type="GO" id="GO:0043565">
    <property type="term" value="F:sequence-specific DNA binding"/>
    <property type="evidence" value="ECO:0007669"/>
    <property type="project" value="InterPro"/>
</dbReference>
<dbReference type="InterPro" id="IPR020449">
    <property type="entry name" value="Tscrpt_reg_AraC-type_HTH"/>
</dbReference>
<name>A0A1I3E7U3_9BURK</name>
<evidence type="ECO:0000313" key="6">
    <source>
        <dbReference type="EMBL" id="SFH95050.1"/>
    </source>
</evidence>
<evidence type="ECO:0000256" key="2">
    <source>
        <dbReference type="ARBA" id="ARBA00023125"/>
    </source>
</evidence>
<feature type="domain" description="HTH araC/xylS-type" evidence="5">
    <location>
        <begin position="223"/>
        <end position="320"/>
    </location>
</feature>
<organism evidence="6 7">
    <name type="scientific">Paraburkholderia megapolitana</name>
    <dbReference type="NCBI Taxonomy" id="420953"/>
    <lineage>
        <taxon>Bacteria</taxon>
        <taxon>Pseudomonadati</taxon>
        <taxon>Pseudomonadota</taxon>
        <taxon>Betaproteobacteria</taxon>
        <taxon>Burkholderiales</taxon>
        <taxon>Burkholderiaceae</taxon>
        <taxon>Paraburkholderia</taxon>
    </lineage>
</organism>
<dbReference type="SUPFAM" id="SSF46689">
    <property type="entry name" value="Homeodomain-like"/>
    <property type="match status" value="2"/>
</dbReference>
<evidence type="ECO:0000256" key="3">
    <source>
        <dbReference type="ARBA" id="ARBA00023163"/>
    </source>
</evidence>
<dbReference type="Gene3D" id="1.10.10.60">
    <property type="entry name" value="Homeodomain-like"/>
    <property type="match status" value="1"/>
</dbReference>
<keyword evidence="2" id="KW-0238">DNA-binding</keyword>
<dbReference type="Gene3D" id="3.30.450.20">
    <property type="entry name" value="PAS domain"/>
    <property type="match status" value="1"/>
</dbReference>
<dbReference type="InterPro" id="IPR009057">
    <property type="entry name" value="Homeodomain-like_sf"/>
</dbReference>
<dbReference type="PROSITE" id="PS01124">
    <property type="entry name" value="HTH_ARAC_FAMILY_2"/>
    <property type="match status" value="1"/>
</dbReference>
<dbReference type="InterPro" id="IPR013656">
    <property type="entry name" value="PAS_4"/>
</dbReference>
<evidence type="ECO:0000313" key="7">
    <source>
        <dbReference type="Proteomes" id="UP000199548"/>
    </source>
</evidence>
<dbReference type="GO" id="GO:0003700">
    <property type="term" value="F:DNA-binding transcription factor activity"/>
    <property type="evidence" value="ECO:0007669"/>
    <property type="project" value="InterPro"/>
</dbReference>
<dbReference type="InterPro" id="IPR035965">
    <property type="entry name" value="PAS-like_dom_sf"/>
</dbReference>
<dbReference type="PANTHER" id="PTHR46796">
    <property type="entry name" value="HTH-TYPE TRANSCRIPTIONAL ACTIVATOR RHAS-RELATED"/>
    <property type="match status" value="1"/>
</dbReference>
<dbReference type="InterPro" id="IPR018060">
    <property type="entry name" value="HTH_AraC"/>
</dbReference>
<dbReference type="SMART" id="SM00342">
    <property type="entry name" value="HTH_ARAC"/>
    <property type="match status" value="1"/>
</dbReference>
<keyword evidence="3" id="KW-0804">Transcription</keyword>
<keyword evidence="1" id="KW-0805">Transcription regulation</keyword>
<dbReference type="AlphaFoldDB" id="A0A1I3E7U3"/>
<gene>
    <name evidence="6" type="ORF">SAMN05192543_101728</name>
</gene>
<dbReference type="PRINTS" id="PR00032">
    <property type="entry name" value="HTHARAC"/>
</dbReference>
<dbReference type="STRING" id="420953.SAMN05192543_101728"/>
<evidence type="ECO:0000256" key="4">
    <source>
        <dbReference type="SAM" id="MobiDB-lite"/>
    </source>
</evidence>
<dbReference type="InterPro" id="IPR018062">
    <property type="entry name" value="HTH_AraC-typ_CS"/>
</dbReference>
<dbReference type="Proteomes" id="UP000199548">
    <property type="component" value="Unassembled WGS sequence"/>
</dbReference>
<dbReference type="InterPro" id="IPR050204">
    <property type="entry name" value="AraC_XylS_family_regulators"/>
</dbReference>
<proteinExistence type="predicted"/>
<dbReference type="PROSITE" id="PS00041">
    <property type="entry name" value="HTH_ARAC_FAMILY_1"/>
    <property type="match status" value="1"/>
</dbReference>
<dbReference type="Pfam" id="PF08448">
    <property type="entry name" value="PAS_4"/>
    <property type="match status" value="1"/>
</dbReference>
<dbReference type="SUPFAM" id="SSF55785">
    <property type="entry name" value="PYP-like sensor domain (PAS domain)"/>
    <property type="match status" value="1"/>
</dbReference>
<dbReference type="EMBL" id="FOQU01000001">
    <property type="protein sequence ID" value="SFH95050.1"/>
    <property type="molecule type" value="Genomic_DNA"/>
</dbReference>
<feature type="region of interest" description="Disordered" evidence="4">
    <location>
        <begin position="37"/>
        <end position="56"/>
    </location>
</feature>
<evidence type="ECO:0000256" key="1">
    <source>
        <dbReference type="ARBA" id="ARBA00023015"/>
    </source>
</evidence>